<feature type="non-terminal residue" evidence="1">
    <location>
        <position position="360"/>
    </location>
</feature>
<gene>
    <name evidence="1" type="ORF">CANINC_002360</name>
</gene>
<accession>A0A4T0X193</accession>
<reference evidence="1 2" key="1">
    <citation type="journal article" date="2019" name="Front. Genet.">
        <title>Whole-Genome Sequencing of the Opportunistic Yeast Pathogen Candida inconspicua Uncovers Its Hybrid Origin.</title>
        <authorList>
            <person name="Mixao V."/>
            <person name="Hansen A.P."/>
            <person name="Saus E."/>
            <person name="Boekhout T."/>
            <person name="Lass-Florl C."/>
            <person name="Gabaldon T."/>
        </authorList>
    </citation>
    <scope>NUCLEOTIDE SEQUENCE [LARGE SCALE GENOMIC DNA]</scope>
    <source>
        <strain evidence="1 2">CBS 180</strain>
    </source>
</reference>
<organism evidence="1 2">
    <name type="scientific">Pichia inconspicua</name>
    <dbReference type="NCBI Taxonomy" id="52247"/>
    <lineage>
        <taxon>Eukaryota</taxon>
        <taxon>Fungi</taxon>
        <taxon>Dikarya</taxon>
        <taxon>Ascomycota</taxon>
        <taxon>Saccharomycotina</taxon>
        <taxon>Pichiomycetes</taxon>
        <taxon>Pichiales</taxon>
        <taxon>Pichiaceae</taxon>
        <taxon>Pichia</taxon>
    </lineage>
</organism>
<evidence type="ECO:0000313" key="1">
    <source>
        <dbReference type="EMBL" id="TID28604.1"/>
    </source>
</evidence>
<evidence type="ECO:0000313" key="2">
    <source>
        <dbReference type="Proteomes" id="UP000307173"/>
    </source>
</evidence>
<dbReference type="EMBL" id="SELW01000384">
    <property type="protein sequence ID" value="TID28604.1"/>
    <property type="molecule type" value="Genomic_DNA"/>
</dbReference>
<dbReference type="Proteomes" id="UP000307173">
    <property type="component" value="Unassembled WGS sequence"/>
</dbReference>
<sequence length="360" mass="42450">MLGLLNLPTEIQQKIFIQVPHELRQTCRSFVVMYNDLFMNMFISKFGEMGMKKIQDVLPALKDYIRSFDYWRGAIRKIIERNYDLKDTNDVNSKYVRDSWKLIYGVFTNRRFYVDYLDYDVETTGIMNTVNVNKSIELIPGLYNCSIGVIIKDKSALNTTSIKITDQYGTIKLDYVSPSHLSDLLPHDKFILLDLGDFEVKSPEVKIQDIEAGSEKQVDSSIIKMDLQVKELNVLVKSSYILCFIDINMYQDNNCYFDLTKHKLVSKNERFWFAWWIVNQEPKVSNVVNTLLKRLYRSIDNEDVSSEDIDSIDIDTYNQKFYSKFNEHGELLVRQFGFTTPKSRRRYMEWQESLEQKSIR</sequence>
<dbReference type="AlphaFoldDB" id="A0A4T0X193"/>
<name>A0A4T0X193_9ASCO</name>
<dbReference type="OrthoDB" id="4095076at2759"/>
<proteinExistence type="predicted"/>
<protein>
    <submittedName>
        <fullName evidence="1">Uncharacterized protein</fullName>
    </submittedName>
</protein>
<comment type="caution">
    <text evidence="1">The sequence shown here is derived from an EMBL/GenBank/DDBJ whole genome shotgun (WGS) entry which is preliminary data.</text>
</comment>
<keyword evidence="2" id="KW-1185">Reference proteome</keyword>